<organism evidence="5 6">
    <name type="scientific">Planoprotostelium fungivorum</name>
    <dbReference type="NCBI Taxonomy" id="1890364"/>
    <lineage>
        <taxon>Eukaryota</taxon>
        <taxon>Amoebozoa</taxon>
        <taxon>Evosea</taxon>
        <taxon>Variosea</taxon>
        <taxon>Cavosteliida</taxon>
        <taxon>Cavosteliaceae</taxon>
        <taxon>Planoprotostelium</taxon>
    </lineage>
</organism>
<evidence type="ECO:0000256" key="2">
    <source>
        <dbReference type="SAM" id="MobiDB-lite"/>
    </source>
</evidence>
<comment type="caution">
    <text evidence="5">The sequence shown here is derived from an EMBL/GenBank/DDBJ whole genome shotgun (WGS) entry which is preliminary data.</text>
</comment>
<dbReference type="InterPro" id="IPR050827">
    <property type="entry name" value="CRP1_MDG1_kinase"/>
</dbReference>
<feature type="domain" description="AMP-activated protein kinase glycogen-binding" evidence="4">
    <location>
        <begin position="346"/>
        <end position="418"/>
    </location>
</feature>
<dbReference type="Gene3D" id="2.60.40.10">
    <property type="entry name" value="Immunoglobulins"/>
    <property type="match status" value="2"/>
</dbReference>
<feature type="region of interest" description="Disordered" evidence="2">
    <location>
        <begin position="246"/>
        <end position="277"/>
    </location>
</feature>
<dbReference type="SUPFAM" id="SSF81296">
    <property type="entry name" value="E set domains"/>
    <property type="match status" value="2"/>
</dbReference>
<dbReference type="Proteomes" id="UP000241769">
    <property type="component" value="Unassembled WGS sequence"/>
</dbReference>
<evidence type="ECO:0000256" key="3">
    <source>
        <dbReference type="SAM" id="Phobius"/>
    </source>
</evidence>
<dbReference type="OrthoDB" id="5873279at2759"/>
<feature type="region of interest" description="Disordered" evidence="2">
    <location>
        <begin position="298"/>
        <end position="343"/>
    </location>
</feature>
<dbReference type="InterPro" id="IPR014756">
    <property type="entry name" value="Ig_E-set"/>
</dbReference>
<dbReference type="PANTHER" id="PTHR10343:SF84">
    <property type="entry name" value="5'-AMP-ACTIVATED PROTEIN KINASE SUBUNIT BETA-1"/>
    <property type="match status" value="1"/>
</dbReference>
<name>A0A2P6NYE9_9EUKA</name>
<accession>A0A2P6NYE9</accession>
<dbReference type="EMBL" id="MDYQ01000006">
    <property type="protein sequence ID" value="PRP88981.1"/>
    <property type="molecule type" value="Genomic_DNA"/>
</dbReference>
<feature type="region of interest" description="Disordered" evidence="2">
    <location>
        <begin position="173"/>
        <end position="193"/>
    </location>
</feature>
<evidence type="ECO:0000313" key="6">
    <source>
        <dbReference type="Proteomes" id="UP000241769"/>
    </source>
</evidence>
<keyword evidence="3" id="KW-0472">Membrane</keyword>
<feature type="transmembrane region" description="Helical" evidence="3">
    <location>
        <begin position="487"/>
        <end position="505"/>
    </location>
</feature>
<feature type="transmembrane region" description="Helical" evidence="3">
    <location>
        <begin position="512"/>
        <end position="531"/>
    </location>
</feature>
<dbReference type="Pfam" id="PF16561">
    <property type="entry name" value="AMPK1_CBM"/>
    <property type="match status" value="2"/>
</dbReference>
<evidence type="ECO:0000313" key="5">
    <source>
        <dbReference type="EMBL" id="PRP88981.1"/>
    </source>
</evidence>
<evidence type="ECO:0000256" key="1">
    <source>
        <dbReference type="ARBA" id="ARBA00010926"/>
    </source>
</evidence>
<reference evidence="5 6" key="1">
    <citation type="journal article" date="2018" name="Genome Biol. Evol.">
        <title>Multiple Roots of Fruiting Body Formation in Amoebozoa.</title>
        <authorList>
            <person name="Hillmann F."/>
            <person name="Forbes G."/>
            <person name="Novohradska S."/>
            <person name="Ferling I."/>
            <person name="Riege K."/>
            <person name="Groth M."/>
            <person name="Westermann M."/>
            <person name="Marz M."/>
            <person name="Spaller T."/>
            <person name="Winckler T."/>
            <person name="Schaap P."/>
            <person name="Glockner G."/>
        </authorList>
    </citation>
    <scope>NUCLEOTIDE SEQUENCE [LARGE SCALE GENOMIC DNA]</scope>
    <source>
        <strain evidence="5 6">Jena</strain>
    </source>
</reference>
<sequence length="541" mass="61495">MELWKPPRDHVTWHGTLLFPSFTKDSSSIFTKRKTTHMADTISYTFRWPYGAKQSAAVGGQFSDWKEIKGEKEGDEYHIKVAGLKPHTKYLYKYIIDGVWKEDETAPTDDSEKVNGRAVVNNVLVTGASSAAERLLQTEKERDALFRQVKRTEIAAEADRKKYQETIAKLEKAQKEKTTSNGHSEASDKRVKELEEQLAAANAETEKQKQMGSGLKDINSQLLGKLQQLDMENKKEIARIAEEHRKELADSRDRQKDEVGVEKFNTDKQRQRAELAEKKLSEAREAIAEAKEALARETAARESVEAREAAREASQAKEASQAREASDSTPILRPSRAKSGSPKTSYTFRWVYGGRDVALGGDFNHWQVEPMKKDGNHYALTVQDLEPEKKYAFRYYIDGHWVHDEDAPSEALKGGQIVGANFIFTGPASSEDTISNLQFDRDLKARQLQRAVDSLEIAQKSKSRKPSHPPITVNSWRDFYNTHVLELFALLSFFFLVFSVFTASVRFVFRRIIARITSFFAFFFYLVFGAPKGRSANKKNQ</sequence>
<dbReference type="STRING" id="1890364.A0A2P6NYE9"/>
<protein>
    <recommendedName>
        <fullName evidence="4">AMP-activated protein kinase glycogen-binding domain-containing protein</fullName>
    </recommendedName>
</protein>
<gene>
    <name evidence="5" type="ORF">PROFUN_02259</name>
</gene>
<dbReference type="CDD" id="cd02859">
    <property type="entry name" value="E_set_AMPKbeta_like_N"/>
    <property type="match status" value="2"/>
</dbReference>
<keyword evidence="6" id="KW-1185">Reference proteome</keyword>
<feature type="compositionally biased region" description="Basic and acidic residues" evidence="2">
    <location>
        <begin position="298"/>
        <end position="326"/>
    </location>
</feature>
<feature type="domain" description="AMP-activated protein kinase glycogen-binding" evidence="4">
    <location>
        <begin position="43"/>
        <end position="114"/>
    </location>
</feature>
<dbReference type="InParanoid" id="A0A2P6NYE9"/>
<dbReference type="InterPro" id="IPR013783">
    <property type="entry name" value="Ig-like_fold"/>
</dbReference>
<proteinExistence type="inferred from homology"/>
<dbReference type="PANTHER" id="PTHR10343">
    <property type="entry name" value="5'-AMP-ACTIVATED PROTEIN KINASE , BETA SUBUNIT"/>
    <property type="match status" value="1"/>
</dbReference>
<keyword evidence="3" id="KW-1133">Transmembrane helix</keyword>
<comment type="similarity">
    <text evidence="1">Belongs to the 5'-AMP-activated protein kinase beta subunit family.</text>
</comment>
<keyword evidence="3" id="KW-0812">Transmembrane</keyword>
<evidence type="ECO:0000259" key="4">
    <source>
        <dbReference type="Pfam" id="PF16561"/>
    </source>
</evidence>
<dbReference type="AlphaFoldDB" id="A0A2P6NYE9"/>
<dbReference type="InterPro" id="IPR032640">
    <property type="entry name" value="AMPK1_CBM"/>
</dbReference>